<dbReference type="Gene3D" id="1.10.10.10">
    <property type="entry name" value="Winged helix-like DNA-binding domain superfamily/Winged helix DNA-binding domain"/>
    <property type="match status" value="1"/>
</dbReference>
<dbReference type="InterPro" id="IPR036390">
    <property type="entry name" value="WH_DNA-bd_sf"/>
</dbReference>
<keyword evidence="4" id="KW-0804">Transcription</keyword>
<keyword evidence="3" id="KW-0238">DNA-binding</keyword>
<evidence type="ECO:0000256" key="3">
    <source>
        <dbReference type="ARBA" id="ARBA00023125"/>
    </source>
</evidence>
<dbReference type="Pfam" id="PF03466">
    <property type="entry name" value="LysR_substrate"/>
    <property type="match status" value="1"/>
</dbReference>
<dbReference type="PRINTS" id="PR00039">
    <property type="entry name" value="HTHLYSR"/>
</dbReference>
<keyword evidence="8" id="KW-1185">Reference proteome</keyword>
<keyword evidence="2" id="KW-0805">Transcription regulation</keyword>
<gene>
    <name evidence="7" type="ORF">GCM10022402_11650</name>
</gene>
<comment type="caution">
    <text evidence="7">The sequence shown here is derived from an EMBL/GenBank/DDBJ whole genome shotgun (WGS) entry which is preliminary data.</text>
</comment>
<dbReference type="SUPFAM" id="SSF46785">
    <property type="entry name" value="Winged helix' DNA-binding domain"/>
    <property type="match status" value="1"/>
</dbReference>
<accession>A0ABP7F986</accession>
<evidence type="ECO:0000256" key="1">
    <source>
        <dbReference type="ARBA" id="ARBA00009437"/>
    </source>
</evidence>
<comment type="similarity">
    <text evidence="1">Belongs to the LysR transcriptional regulatory family.</text>
</comment>
<dbReference type="PROSITE" id="PS50931">
    <property type="entry name" value="HTH_LYSR"/>
    <property type="match status" value="1"/>
</dbReference>
<reference evidence="8" key="1">
    <citation type="journal article" date="2019" name="Int. J. Syst. Evol. Microbiol.">
        <title>The Global Catalogue of Microorganisms (GCM) 10K type strain sequencing project: providing services to taxonomists for standard genome sequencing and annotation.</title>
        <authorList>
            <consortium name="The Broad Institute Genomics Platform"/>
            <consortium name="The Broad Institute Genome Sequencing Center for Infectious Disease"/>
            <person name="Wu L."/>
            <person name="Ma J."/>
        </authorList>
    </citation>
    <scope>NUCLEOTIDE SEQUENCE [LARGE SCALE GENOMIC DNA]</scope>
    <source>
        <strain evidence="8">JCM 17137</strain>
    </source>
</reference>
<sequence length="327" mass="34400">MLDLHRLRILREVGRLGSMTAAAAALSYTQPAVSHHINRLEAEVGTPLLTRHGRGVRLTEAGRVLVERVDAVLTELAMAEEEVAAIAGLRGGRVRLAAFPTAAAAVVPDALAALHRRAPGVTVSLVEAEPAEALGLLRAGEVDIALTFRYGDSPPDADTRVHEVFLMSDPVLVVTGADHPCAGQDGLRLADLADQTWASGCERCRDHLVRTCHTAGFEPRVAYATDDYVAIQRLVSRGLAITALPELALTLHRPSGVVVRAVPDLAERRVHAVVVAGARAPAVSVMLDELVAAAAPTEVREPLAAPAPASGATTAHWPVTRGESRGG</sequence>
<dbReference type="EMBL" id="BAABDD010000004">
    <property type="protein sequence ID" value="GAA3732779.1"/>
    <property type="molecule type" value="Genomic_DNA"/>
</dbReference>
<dbReference type="Pfam" id="PF00126">
    <property type="entry name" value="HTH_1"/>
    <property type="match status" value="1"/>
</dbReference>
<feature type="compositionally biased region" description="Low complexity" evidence="5">
    <location>
        <begin position="304"/>
        <end position="315"/>
    </location>
</feature>
<dbReference type="PANTHER" id="PTHR30346:SF29">
    <property type="entry name" value="LYSR SUBSTRATE-BINDING"/>
    <property type="match status" value="1"/>
</dbReference>
<evidence type="ECO:0000313" key="7">
    <source>
        <dbReference type="EMBL" id="GAA3732779.1"/>
    </source>
</evidence>
<dbReference type="RefSeq" id="WP_344968109.1">
    <property type="nucleotide sequence ID" value="NZ_BAABDD010000004.1"/>
</dbReference>
<organism evidence="7 8">
    <name type="scientific">Salinactinospora qingdaonensis</name>
    <dbReference type="NCBI Taxonomy" id="702744"/>
    <lineage>
        <taxon>Bacteria</taxon>
        <taxon>Bacillati</taxon>
        <taxon>Actinomycetota</taxon>
        <taxon>Actinomycetes</taxon>
        <taxon>Streptosporangiales</taxon>
        <taxon>Nocardiopsidaceae</taxon>
        <taxon>Salinactinospora</taxon>
    </lineage>
</organism>
<dbReference type="PANTHER" id="PTHR30346">
    <property type="entry name" value="TRANSCRIPTIONAL DUAL REGULATOR HCAR-RELATED"/>
    <property type="match status" value="1"/>
</dbReference>
<proteinExistence type="inferred from homology"/>
<evidence type="ECO:0000256" key="2">
    <source>
        <dbReference type="ARBA" id="ARBA00023015"/>
    </source>
</evidence>
<name>A0ABP7F986_9ACTN</name>
<evidence type="ECO:0000313" key="8">
    <source>
        <dbReference type="Proteomes" id="UP001500908"/>
    </source>
</evidence>
<dbReference type="InterPro" id="IPR000847">
    <property type="entry name" value="LysR_HTH_N"/>
</dbReference>
<feature type="domain" description="HTH lysR-type" evidence="6">
    <location>
        <begin position="2"/>
        <end position="59"/>
    </location>
</feature>
<dbReference type="SUPFAM" id="SSF53850">
    <property type="entry name" value="Periplasmic binding protein-like II"/>
    <property type="match status" value="1"/>
</dbReference>
<evidence type="ECO:0000256" key="4">
    <source>
        <dbReference type="ARBA" id="ARBA00023163"/>
    </source>
</evidence>
<evidence type="ECO:0000259" key="6">
    <source>
        <dbReference type="PROSITE" id="PS50931"/>
    </source>
</evidence>
<dbReference type="InterPro" id="IPR005119">
    <property type="entry name" value="LysR_subst-bd"/>
</dbReference>
<dbReference type="InterPro" id="IPR036388">
    <property type="entry name" value="WH-like_DNA-bd_sf"/>
</dbReference>
<dbReference type="Gene3D" id="3.40.190.10">
    <property type="entry name" value="Periplasmic binding protein-like II"/>
    <property type="match status" value="2"/>
</dbReference>
<dbReference type="Proteomes" id="UP001500908">
    <property type="component" value="Unassembled WGS sequence"/>
</dbReference>
<dbReference type="CDD" id="cd08423">
    <property type="entry name" value="PBP2_LTTR_like_6"/>
    <property type="match status" value="1"/>
</dbReference>
<evidence type="ECO:0000256" key="5">
    <source>
        <dbReference type="SAM" id="MobiDB-lite"/>
    </source>
</evidence>
<feature type="region of interest" description="Disordered" evidence="5">
    <location>
        <begin position="303"/>
        <end position="327"/>
    </location>
</feature>
<protein>
    <submittedName>
        <fullName evidence="7">LysR family transcriptional regulator</fullName>
    </submittedName>
</protein>